<protein>
    <submittedName>
        <fullName evidence="1">Uncharacterized protein</fullName>
    </submittedName>
</protein>
<proteinExistence type="predicted"/>
<organism evidence="1 2">
    <name type="scientific">Corchorus capsularis</name>
    <name type="common">Jute</name>
    <dbReference type="NCBI Taxonomy" id="210143"/>
    <lineage>
        <taxon>Eukaryota</taxon>
        <taxon>Viridiplantae</taxon>
        <taxon>Streptophyta</taxon>
        <taxon>Embryophyta</taxon>
        <taxon>Tracheophyta</taxon>
        <taxon>Spermatophyta</taxon>
        <taxon>Magnoliopsida</taxon>
        <taxon>eudicotyledons</taxon>
        <taxon>Gunneridae</taxon>
        <taxon>Pentapetalae</taxon>
        <taxon>rosids</taxon>
        <taxon>malvids</taxon>
        <taxon>Malvales</taxon>
        <taxon>Malvaceae</taxon>
        <taxon>Grewioideae</taxon>
        <taxon>Apeibeae</taxon>
        <taxon>Corchorus</taxon>
    </lineage>
</organism>
<name>A0A1R3H0D2_COCAP</name>
<evidence type="ECO:0000313" key="2">
    <source>
        <dbReference type="Proteomes" id="UP000188268"/>
    </source>
</evidence>
<accession>A0A1R3H0D2</accession>
<reference evidence="1 2" key="1">
    <citation type="submission" date="2013-09" db="EMBL/GenBank/DDBJ databases">
        <title>Corchorus capsularis genome sequencing.</title>
        <authorList>
            <person name="Alam M."/>
            <person name="Haque M.S."/>
            <person name="Islam M.S."/>
            <person name="Emdad E.M."/>
            <person name="Islam M.M."/>
            <person name="Ahmed B."/>
            <person name="Halim A."/>
            <person name="Hossen Q.M.M."/>
            <person name="Hossain M.Z."/>
            <person name="Ahmed R."/>
            <person name="Khan M.M."/>
            <person name="Islam R."/>
            <person name="Rashid M.M."/>
            <person name="Khan S.A."/>
            <person name="Rahman M.S."/>
            <person name="Alam M."/>
        </authorList>
    </citation>
    <scope>NUCLEOTIDE SEQUENCE [LARGE SCALE GENOMIC DNA]</scope>
    <source>
        <strain evidence="2">cv. CVL-1</strain>
        <tissue evidence="1">Whole seedling</tissue>
    </source>
</reference>
<gene>
    <name evidence="1" type="ORF">CCACVL1_22305</name>
</gene>
<dbReference type="AlphaFoldDB" id="A0A1R3H0D2"/>
<comment type="caution">
    <text evidence="1">The sequence shown here is derived from an EMBL/GenBank/DDBJ whole genome shotgun (WGS) entry which is preliminary data.</text>
</comment>
<dbReference type="Proteomes" id="UP000188268">
    <property type="component" value="Unassembled WGS sequence"/>
</dbReference>
<dbReference type="Gramene" id="OMO63741">
    <property type="protein sequence ID" value="OMO63741"/>
    <property type="gene ID" value="CCACVL1_22305"/>
</dbReference>
<dbReference type="EMBL" id="AWWV01012880">
    <property type="protein sequence ID" value="OMO63741.1"/>
    <property type="molecule type" value="Genomic_DNA"/>
</dbReference>
<keyword evidence="2" id="KW-1185">Reference proteome</keyword>
<evidence type="ECO:0000313" key="1">
    <source>
        <dbReference type="EMBL" id="OMO63741.1"/>
    </source>
</evidence>
<sequence>MAVQLKEEEEDAFEKRAPQHYLHLSPSKHYLEKQENEAQIFFHLEHHC</sequence>